<proteinExistence type="predicted"/>
<dbReference type="PATRIC" id="fig|1423783.4.peg.573"/>
<dbReference type="Proteomes" id="UP000051922">
    <property type="component" value="Unassembled WGS sequence"/>
</dbReference>
<sequence>MQQGVIPANASLVEYRREFIARCLAYRIEPSTARAESITGLISFLRTIGSVSLAQSYRDTAQRLCGTDLYAQVPQPGPATDAVGEVADAN</sequence>
<comment type="caution">
    <text evidence="1">The sequence shown here is derived from an EMBL/GenBank/DDBJ whole genome shotgun (WGS) entry which is preliminary data.</text>
</comment>
<evidence type="ECO:0000313" key="2">
    <source>
        <dbReference type="Proteomes" id="UP000051922"/>
    </source>
</evidence>
<accession>A0A0R1U444</accession>
<reference evidence="1 2" key="1">
    <citation type="journal article" date="2015" name="Genome Announc.">
        <title>Expanding the biotechnology potential of lactobacilli through comparative genomics of 213 strains and associated genera.</title>
        <authorList>
            <person name="Sun Z."/>
            <person name="Harris H.M."/>
            <person name="McCann A."/>
            <person name="Guo C."/>
            <person name="Argimon S."/>
            <person name="Zhang W."/>
            <person name="Yang X."/>
            <person name="Jeffery I.B."/>
            <person name="Cooney J.C."/>
            <person name="Kagawa T.F."/>
            <person name="Liu W."/>
            <person name="Song Y."/>
            <person name="Salvetti E."/>
            <person name="Wrobel A."/>
            <person name="Rasinkangas P."/>
            <person name="Parkhill J."/>
            <person name="Rea M.C."/>
            <person name="O'Sullivan O."/>
            <person name="Ritari J."/>
            <person name="Douillard F.P."/>
            <person name="Paul Ross R."/>
            <person name="Yang R."/>
            <person name="Briner A.E."/>
            <person name="Felis G.E."/>
            <person name="de Vos W.M."/>
            <person name="Barrangou R."/>
            <person name="Klaenhammer T.R."/>
            <person name="Caufield P.W."/>
            <person name="Cui Y."/>
            <person name="Zhang H."/>
            <person name="O'Toole P.W."/>
        </authorList>
    </citation>
    <scope>NUCLEOTIDE SEQUENCE [LARGE SCALE GENOMIC DNA]</scope>
    <source>
        <strain evidence="1 2">DSM 15945</strain>
    </source>
</reference>
<dbReference type="EMBL" id="AZFJ01000009">
    <property type="protein sequence ID" value="KRL88038.1"/>
    <property type="molecule type" value="Genomic_DNA"/>
</dbReference>
<dbReference type="AlphaFoldDB" id="A0A0R1U444"/>
<protein>
    <submittedName>
        <fullName evidence="1">Uncharacterized protein</fullName>
    </submittedName>
</protein>
<gene>
    <name evidence="1" type="ORF">FC50_GL000553</name>
</gene>
<keyword evidence="2" id="KW-1185">Reference proteome</keyword>
<name>A0A0R1U444_9LACO</name>
<organism evidence="1 2">
    <name type="scientific">Lacticaseibacillus pantheris DSM 15945 = JCM 12539 = NBRC 106106</name>
    <dbReference type="NCBI Taxonomy" id="1423783"/>
    <lineage>
        <taxon>Bacteria</taxon>
        <taxon>Bacillati</taxon>
        <taxon>Bacillota</taxon>
        <taxon>Bacilli</taxon>
        <taxon>Lactobacillales</taxon>
        <taxon>Lactobacillaceae</taxon>
        <taxon>Lacticaseibacillus</taxon>
    </lineage>
</organism>
<evidence type="ECO:0000313" key="1">
    <source>
        <dbReference type="EMBL" id="KRL88038.1"/>
    </source>
</evidence>